<evidence type="ECO:0000256" key="1">
    <source>
        <dbReference type="ARBA" id="ARBA00022837"/>
    </source>
</evidence>
<organism evidence="4 5">
    <name type="scientific">Blepharisma stoltei</name>
    <dbReference type="NCBI Taxonomy" id="1481888"/>
    <lineage>
        <taxon>Eukaryota</taxon>
        <taxon>Sar</taxon>
        <taxon>Alveolata</taxon>
        <taxon>Ciliophora</taxon>
        <taxon>Postciliodesmatophora</taxon>
        <taxon>Heterotrichea</taxon>
        <taxon>Heterotrichida</taxon>
        <taxon>Blepharismidae</taxon>
        <taxon>Blepharisma</taxon>
    </lineage>
</organism>
<dbReference type="AlphaFoldDB" id="A0AAU9IHA0"/>
<dbReference type="InterPro" id="IPR011992">
    <property type="entry name" value="EF-hand-dom_pair"/>
</dbReference>
<accession>A0AAU9IHA0</accession>
<feature type="domain" description="EF-hand" evidence="3">
    <location>
        <begin position="544"/>
        <end position="579"/>
    </location>
</feature>
<dbReference type="EMBL" id="CAJZBQ010000010">
    <property type="protein sequence ID" value="CAG9313200.1"/>
    <property type="molecule type" value="Genomic_DNA"/>
</dbReference>
<comment type="caution">
    <text evidence="4">The sequence shown here is derived from an EMBL/GenBank/DDBJ whole genome shotgun (WGS) entry which is preliminary data.</text>
</comment>
<dbReference type="PROSITE" id="PS00018">
    <property type="entry name" value="EF_HAND_1"/>
    <property type="match status" value="1"/>
</dbReference>
<feature type="region of interest" description="Disordered" evidence="2">
    <location>
        <begin position="343"/>
        <end position="370"/>
    </location>
</feature>
<proteinExistence type="predicted"/>
<protein>
    <recommendedName>
        <fullName evidence="3">EF-hand domain-containing protein</fullName>
    </recommendedName>
</protein>
<gene>
    <name evidence="4" type="ORF">BSTOLATCC_MIC8474</name>
</gene>
<name>A0AAU9IHA0_9CILI</name>
<keyword evidence="1" id="KW-0106">Calcium</keyword>
<evidence type="ECO:0000313" key="5">
    <source>
        <dbReference type="Proteomes" id="UP001162131"/>
    </source>
</evidence>
<dbReference type="InterPro" id="IPR018247">
    <property type="entry name" value="EF_Hand_1_Ca_BS"/>
</dbReference>
<dbReference type="Gene3D" id="1.10.238.10">
    <property type="entry name" value="EF-hand"/>
    <property type="match status" value="1"/>
</dbReference>
<evidence type="ECO:0000313" key="4">
    <source>
        <dbReference type="EMBL" id="CAG9313200.1"/>
    </source>
</evidence>
<keyword evidence="5" id="KW-1185">Reference proteome</keyword>
<feature type="region of interest" description="Disordered" evidence="2">
    <location>
        <begin position="170"/>
        <end position="207"/>
    </location>
</feature>
<feature type="compositionally biased region" description="Basic residues" evidence="2">
    <location>
        <begin position="343"/>
        <end position="361"/>
    </location>
</feature>
<sequence length="658" mass="76860">MEDLNLKKPPKIQVLNTEVPEISQPVCKIRKLTDIAEDPLEVMDDDEIPYMTSRKSRLHNKTQLIGKHYNPLISPRDSLTLPPIDKTLLFYQKFLLGLLKHPEIYRQFKEQAIKQDILAKINTPINTCRMSFNLKEPNRLKNIEVHSVNAYKKLHESDKKNNVLDMILKTPQAKQDNDKSQISLKSIKHSRRGSASRASSNSRRSSTRRIKIYKCQLDKTSKELYEIFLKISKTQENSHRDQRVTSEALKEWLLKRYPQEMVEVMAKAIVIEGNQNFDSWSSIIEKFINSNDTKILKFCFELFDFNKDKYICTHDAYYAISLDCSNLYDQDIVRIRESMVSKQSKKGHNQKMPKTHIRRHSTASSGDEEAKRVPYIHPTKPEALTVEDFLKISFIGKPQIFQDIISYLTGYNINSSLLKPESSCHTRRLSQDIVYDIRCQEELKDSYKSDPRYQYYLDLDEMMHKFDLAESEMVLEKFEMLKCPSFRKEKMISLKSTIEVWPTIFGFKCDYVSKLFYGILAGKNRTDITKMSFLKKINEIFKGSSVDQNKFAFDLYDRNMDGILTCDEINDMYESLPQNTPIYDECQILVNEFLSSIFGKRHKPLDNIDFALFSELIPKSLFIDEFIGALMTPKTELPRKCISFLEKIPENPNKIINI</sequence>
<evidence type="ECO:0000259" key="3">
    <source>
        <dbReference type="PROSITE" id="PS50222"/>
    </source>
</evidence>
<evidence type="ECO:0000256" key="2">
    <source>
        <dbReference type="SAM" id="MobiDB-lite"/>
    </source>
</evidence>
<dbReference type="Proteomes" id="UP001162131">
    <property type="component" value="Unassembled WGS sequence"/>
</dbReference>
<dbReference type="PROSITE" id="PS50222">
    <property type="entry name" value="EF_HAND_2"/>
    <property type="match status" value="1"/>
</dbReference>
<dbReference type="SUPFAM" id="SSF47473">
    <property type="entry name" value="EF-hand"/>
    <property type="match status" value="2"/>
</dbReference>
<feature type="compositionally biased region" description="Low complexity" evidence="2">
    <location>
        <begin position="195"/>
        <end position="204"/>
    </location>
</feature>
<dbReference type="GO" id="GO:0005509">
    <property type="term" value="F:calcium ion binding"/>
    <property type="evidence" value="ECO:0007669"/>
    <property type="project" value="InterPro"/>
</dbReference>
<dbReference type="InterPro" id="IPR002048">
    <property type="entry name" value="EF_hand_dom"/>
</dbReference>
<reference evidence="4" key="1">
    <citation type="submission" date="2021-09" db="EMBL/GenBank/DDBJ databases">
        <authorList>
            <consortium name="AG Swart"/>
            <person name="Singh M."/>
            <person name="Singh A."/>
            <person name="Seah K."/>
            <person name="Emmerich C."/>
        </authorList>
    </citation>
    <scope>NUCLEOTIDE SEQUENCE</scope>
    <source>
        <strain evidence="4">ATCC30299</strain>
    </source>
</reference>